<gene>
    <name evidence="1" type="ORF">ESCO50_00010</name>
</gene>
<protein>
    <submittedName>
        <fullName evidence="1">Uncharacterized protein</fullName>
    </submittedName>
</protein>
<evidence type="ECO:0000313" key="1">
    <source>
        <dbReference type="EMBL" id="UPW39614.1"/>
    </source>
</evidence>
<organism evidence="1 2">
    <name type="scientific">Escherichia phage vB_EcoM_ESCO50</name>
    <dbReference type="NCBI Taxonomy" id="2918872"/>
    <lineage>
        <taxon>Viruses</taxon>
        <taxon>Duplodnaviria</taxon>
        <taxon>Heunggongvirae</taxon>
        <taxon>Uroviricota</taxon>
        <taxon>Caudoviricetes</taxon>
        <taxon>Andersonviridae</taxon>
        <taxon>Ounavirinae</taxon>
        <taxon>Felixounavirus</taxon>
        <taxon>Felixounavirus ESCO50</taxon>
    </lineage>
</organism>
<name>A0AAE9HL71_9CAUD</name>
<dbReference type="Proteomes" id="UP000831867">
    <property type="component" value="Segment"/>
</dbReference>
<proteinExistence type="predicted"/>
<keyword evidence="2" id="KW-1185">Reference proteome</keyword>
<reference evidence="1 2" key="1">
    <citation type="submission" date="2022-01" db="EMBL/GenBank/DDBJ databases">
        <title>Avian Pathogenic Escherichia coli bacteriophages.</title>
        <authorList>
            <person name="Nicolas M."/>
            <person name="Trotereau A."/>
            <person name="Schouler C."/>
        </authorList>
    </citation>
    <scope>NUCLEOTIDE SEQUENCE [LARGE SCALE GENOMIC DNA]</scope>
</reference>
<sequence>MTYRAPKFINKENFRNVLEKALDEKFNDKIIVVHSFNFKYDINGNKINHYTATMLDGTLSSEKAVLNALAGRGKNLIKCNKRRYQGGAYGYDDAVYHLENMGYSVEKAGVSQIIGSDGYVTIFKINK</sequence>
<accession>A0AAE9HL71</accession>
<dbReference type="EMBL" id="OM386664">
    <property type="protein sequence ID" value="UPW39614.1"/>
    <property type="molecule type" value="Genomic_DNA"/>
</dbReference>
<evidence type="ECO:0000313" key="2">
    <source>
        <dbReference type="Proteomes" id="UP000831867"/>
    </source>
</evidence>